<dbReference type="InterPro" id="IPR052073">
    <property type="entry name" value="Amide_Lactam_Regulators"/>
</dbReference>
<evidence type="ECO:0000256" key="5">
    <source>
        <dbReference type="ARBA" id="ARBA00023242"/>
    </source>
</evidence>
<keyword evidence="4" id="KW-0804">Transcription</keyword>
<keyword evidence="3" id="KW-0238">DNA-binding</keyword>
<evidence type="ECO:0000256" key="6">
    <source>
        <dbReference type="SAM" id="MobiDB-lite"/>
    </source>
</evidence>
<evidence type="ECO:0000256" key="3">
    <source>
        <dbReference type="ARBA" id="ARBA00023125"/>
    </source>
</evidence>
<evidence type="ECO:0000256" key="4">
    <source>
        <dbReference type="ARBA" id="ARBA00023163"/>
    </source>
</evidence>
<dbReference type="CDD" id="cd12148">
    <property type="entry name" value="fungal_TF_MHR"/>
    <property type="match status" value="1"/>
</dbReference>
<dbReference type="GeneID" id="27705214"/>
<feature type="compositionally biased region" description="Low complexity" evidence="6">
    <location>
        <begin position="527"/>
        <end position="536"/>
    </location>
</feature>
<dbReference type="OrthoDB" id="5121955at2759"/>
<dbReference type="GO" id="GO:0006351">
    <property type="term" value="P:DNA-templated transcription"/>
    <property type="evidence" value="ECO:0007669"/>
    <property type="project" value="InterPro"/>
</dbReference>
<dbReference type="HOGENOM" id="CLU_023926_0_0_1"/>
<dbReference type="Pfam" id="PF04082">
    <property type="entry name" value="Fungal_trans"/>
    <property type="match status" value="1"/>
</dbReference>
<reference evidence="8" key="1">
    <citation type="submission" date="2015-01" db="EMBL/GenBank/DDBJ databases">
        <title>The Genome Sequence of Cladophialophora bantiana CBS 173.52.</title>
        <authorList>
            <consortium name="The Broad Institute Genomics Platform"/>
            <person name="Cuomo C."/>
            <person name="de Hoog S."/>
            <person name="Gorbushina A."/>
            <person name="Stielow B."/>
            <person name="Teixiera M."/>
            <person name="Abouelleil A."/>
            <person name="Chapman S.B."/>
            <person name="Priest M."/>
            <person name="Young S.K."/>
            <person name="Wortman J."/>
            <person name="Nusbaum C."/>
            <person name="Birren B."/>
        </authorList>
    </citation>
    <scope>NUCLEOTIDE SEQUENCE [LARGE SCALE GENOMIC DNA]</scope>
    <source>
        <strain evidence="8">CBS 173.52</strain>
    </source>
</reference>
<accession>A0A0D2H8F1</accession>
<dbReference type="RefSeq" id="XP_016613844.1">
    <property type="nucleotide sequence ID" value="XM_016769992.1"/>
</dbReference>
<dbReference type="PANTHER" id="PTHR47171:SF1">
    <property type="entry name" value="ZN(II)2CYS6 TRANSCRIPTION FACTOR (EUROFUNG)"/>
    <property type="match status" value="1"/>
</dbReference>
<keyword evidence="5" id="KW-0539">Nucleus</keyword>
<sequence length="594" mass="68214">MTRWDEEVTSPTRREHLGQGREVMEYHGGTNQMTILSEVLGRLRPKRFVRIVLSDTLPSMPNVCSSLRPDLTRMDKVDREYLKKKRAFDFPPRHVCDRFLRLYFDCVYPYAPILDRVEFVQQYKNGSYSAFLLQAILACVASYASSQLIREAGFSDHVTAQRTFFLRASLLCDLKAECQQLRLLQGSLVLSLLNFTFAIDKDYRYWLSNAVRIATQMGLHQDNVAKDLDTGTRTLFRRLWWVIYNRDALLVSSGLDNARRIHDSDFDTSELELSDWPEENITEDVADVLRPISRLQKLFLIESCKLSRISAHYVQTSRFSETALTKGWSELEASLATWRMQLPAEMRTEGVYDWCQTNIWPLVLMARCYLLECIIYRVLRDSFRASGDAPLADRSARRLRTAMFELDSILDRIMLHNLARYCPLYMMNCTSTLLALHIETALHQSASEEDRLSARIRIHQAQKYLRGLSDYWSSIKWAQRLFEVIVSRTGLSLIVPPQPVFDLHSSNPFNLGGRNNGNLASGKVGDAAAEPNNNNSPRERPDALPSPATSPSFIDFVDIDDTLGNMMGRYAEDWLQDLFGDDFGALDEQWSSTQ</sequence>
<feature type="region of interest" description="Disordered" evidence="6">
    <location>
        <begin position="512"/>
        <end position="551"/>
    </location>
</feature>
<protein>
    <recommendedName>
        <fullName evidence="7">Xylanolytic transcriptional activator regulatory domain-containing protein</fullName>
    </recommendedName>
</protein>
<dbReference type="VEuPathDB" id="FungiDB:Z519_12286"/>
<organism evidence="8">
    <name type="scientific">Cladophialophora bantiana (strain ATCC 10958 / CBS 173.52 / CDC B-1940 / NIH 8579)</name>
    <name type="common">Xylohypha bantiana</name>
    <dbReference type="NCBI Taxonomy" id="1442370"/>
    <lineage>
        <taxon>Eukaryota</taxon>
        <taxon>Fungi</taxon>
        <taxon>Dikarya</taxon>
        <taxon>Ascomycota</taxon>
        <taxon>Pezizomycotina</taxon>
        <taxon>Eurotiomycetes</taxon>
        <taxon>Chaetothyriomycetidae</taxon>
        <taxon>Chaetothyriales</taxon>
        <taxon>Herpotrichiellaceae</taxon>
        <taxon>Cladophialophora</taxon>
    </lineage>
</organism>
<evidence type="ECO:0000256" key="2">
    <source>
        <dbReference type="ARBA" id="ARBA00023015"/>
    </source>
</evidence>
<dbReference type="EMBL" id="KN847006">
    <property type="protein sequence ID" value="KIW87175.1"/>
    <property type="molecule type" value="Genomic_DNA"/>
</dbReference>
<keyword evidence="2" id="KW-0805">Transcription regulation</keyword>
<evidence type="ECO:0000259" key="7">
    <source>
        <dbReference type="Pfam" id="PF04082"/>
    </source>
</evidence>
<dbReference type="GO" id="GO:0003677">
    <property type="term" value="F:DNA binding"/>
    <property type="evidence" value="ECO:0007669"/>
    <property type="project" value="UniProtKB-KW"/>
</dbReference>
<keyword evidence="1" id="KW-0862">Zinc</keyword>
<evidence type="ECO:0000313" key="8">
    <source>
        <dbReference type="EMBL" id="KIW87175.1"/>
    </source>
</evidence>
<name>A0A0D2H8F1_CLAB1</name>
<dbReference type="InterPro" id="IPR007219">
    <property type="entry name" value="XnlR_reg_dom"/>
</dbReference>
<dbReference type="GO" id="GO:0008270">
    <property type="term" value="F:zinc ion binding"/>
    <property type="evidence" value="ECO:0007669"/>
    <property type="project" value="InterPro"/>
</dbReference>
<feature type="domain" description="Xylanolytic transcriptional activator regulatory" evidence="7">
    <location>
        <begin position="100"/>
        <end position="312"/>
    </location>
</feature>
<gene>
    <name evidence="8" type="ORF">Z519_12286</name>
</gene>
<evidence type="ECO:0000256" key="1">
    <source>
        <dbReference type="ARBA" id="ARBA00022833"/>
    </source>
</evidence>
<dbReference type="AlphaFoldDB" id="A0A0D2H8F1"/>
<proteinExistence type="predicted"/>
<dbReference type="PANTHER" id="PTHR47171">
    <property type="entry name" value="FARA-RELATED"/>
    <property type="match status" value="1"/>
</dbReference>